<dbReference type="GO" id="GO:0008897">
    <property type="term" value="F:holo-[acyl-carrier-protein] synthase activity"/>
    <property type="evidence" value="ECO:0007669"/>
    <property type="project" value="InterPro"/>
</dbReference>
<dbReference type="EMBL" id="CP048222">
    <property type="protein sequence ID" value="QHT69347.1"/>
    <property type="molecule type" value="Genomic_DNA"/>
</dbReference>
<dbReference type="SUPFAM" id="SSF56214">
    <property type="entry name" value="4'-phosphopantetheinyl transferase"/>
    <property type="match status" value="2"/>
</dbReference>
<evidence type="ECO:0000313" key="5">
    <source>
        <dbReference type="Proteomes" id="UP000480178"/>
    </source>
</evidence>
<dbReference type="InterPro" id="IPR050559">
    <property type="entry name" value="P-Pant_transferase_sf"/>
</dbReference>
<dbReference type="KEGG" id="rhoz:GXP67_23255"/>
<gene>
    <name evidence="4" type="ORF">GXP67_23255</name>
</gene>
<keyword evidence="2 4" id="KW-0808">Transferase</keyword>
<evidence type="ECO:0000256" key="2">
    <source>
        <dbReference type="ARBA" id="ARBA00022679"/>
    </source>
</evidence>
<dbReference type="InterPro" id="IPR008278">
    <property type="entry name" value="4-PPantetheinyl_Trfase_dom"/>
</dbReference>
<dbReference type="GO" id="GO:0000287">
    <property type="term" value="F:magnesium ion binding"/>
    <property type="evidence" value="ECO:0007669"/>
    <property type="project" value="InterPro"/>
</dbReference>
<dbReference type="Pfam" id="PF01648">
    <property type="entry name" value="ACPS"/>
    <property type="match status" value="1"/>
</dbReference>
<protein>
    <submittedName>
        <fullName evidence="4">4'-phosphopantetheinyl transferase superfamily protein</fullName>
    </submittedName>
</protein>
<dbReference type="InterPro" id="IPR037143">
    <property type="entry name" value="4-PPantetheinyl_Trfase_dom_sf"/>
</dbReference>
<comment type="similarity">
    <text evidence="1">Belongs to the P-Pant transferase superfamily. Gsp/Sfp/HetI/AcpT family.</text>
</comment>
<dbReference type="RefSeq" id="WP_162445336.1">
    <property type="nucleotide sequence ID" value="NZ_CP048222.1"/>
</dbReference>
<accession>A0A6C0GN36</accession>
<proteinExistence type="inferred from homology"/>
<evidence type="ECO:0000256" key="1">
    <source>
        <dbReference type="ARBA" id="ARBA00010990"/>
    </source>
</evidence>
<reference evidence="4 5" key="1">
    <citation type="submission" date="2020-01" db="EMBL/GenBank/DDBJ databases">
        <authorList>
            <person name="Kim M.K."/>
        </authorList>
    </citation>
    <scope>NUCLEOTIDE SEQUENCE [LARGE SCALE GENOMIC DNA]</scope>
    <source>
        <strain evidence="4 5">172606-1</strain>
    </source>
</reference>
<evidence type="ECO:0000313" key="4">
    <source>
        <dbReference type="EMBL" id="QHT69347.1"/>
    </source>
</evidence>
<dbReference type="AlphaFoldDB" id="A0A6C0GN36"/>
<dbReference type="PANTHER" id="PTHR12215">
    <property type="entry name" value="PHOSPHOPANTETHEINE TRANSFERASE"/>
    <property type="match status" value="1"/>
</dbReference>
<dbReference type="GO" id="GO:0005829">
    <property type="term" value="C:cytosol"/>
    <property type="evidence" value="ECO:0007669"/>
    <property type="project" value="TreeGrafter"/>
</dbReference>
<dbReference type="Gene3D" id="3.90.470.20">
    <property type="entry name" value="4'-phosphopantetheinyl transferase domain"/>
    <property type="match status" value="2"/>
</dbReference>
<organism evidence="4 5">
    <name type="scientific">Rhodocytophaga rosea</name>
    <dbReference type="NCBI Taxonomy" id="2704465"/>
    <lineage>
        <taxon>Bacteria</taxon>
        <taxon>Pseudomonadati</taxon>
        <taxon>Bacteroidota</taxon>
        <taxon>Cytophagia</taxon>
        <taxon>Cytophagales</taxon>
        <taxon>Rhodocytophagaceae</taxon>
        <taxon>Rhodocytophaga</taxon>
    </lineage>
</organism>
<keyword evidence="5" id="KW-1185">Reference proteome</keyword>
<dbReference type="GO" id="GO:0019878">
    <property type="term" value="P:lysine biosynthetic process via aminoadipic acid"/>
    <property type="evidence" value="ECO:0007669"/>
    <property type="project" value="TreeGrafter"/>
</dbReference>
<dbReference type="Proteomes" id="UP000480178">
    <property type="component" value="Chromosome"/>
</dbReference>
<name>A0A6C0GN36_9BACT</name>
<feature type="domain" description="4'-phosphopantetheinyl transferase" evidence="3">
    <location>
        <begin position="105"/>
        <end position="179"/>
    </location>
</feature>
<sequence>MAAVILYTDYTYCIYESLLETYTDILPLPVLKKAATFRNWQDKQAFILGRLLVWKGLKSFQYEDNCLNQLQISSYGKPYIDHQVFFNISHAGRYVICALNSEETGIDIEEIQPIELNDFNAIFCAEEKFQLSKASNPLQQFFKFWTIKESVIKAEGKGLSIPMDQVTISPEGAVSYKEKTWYVKEIDAFQDYCCVIATATQLTSLIVKKVNFDVAQSTETIVSLV</sequence>
<evidence type="ECO:0000259" key="3">
    <source>
        <dbReference type="Pfam" id="PF01648"/>
    </source>
</evidence>
<dbReference type="PANTHER" id="PTHR12215:SF10">
    <property type="entry name" value="L-AMINOADIPATE-SEMIALDEHYDE DEHYDROGENASE-PHOSPHOPANTETHEINYL TRANSFERASE"/>
    <property type="match status" value="1"/>
</dbReference>